<dbReference type="EMBL" id="JARKHS020014104">
    <property type="protein sequence ID" value="KAK8775483.1"/>
    <property type="molecule type" value="Genomic_DNA"/>
</dbReference>
<feature type="compositionally biased region" description="Basic and acidic residues" evidence="1">
    <location>
        <begin position="217"/>
        <end position="274"/>
    </location>
</feature>
<feature type="compositionally biased region" description="Polar residues" evidence="1">
    <location>
        <begin position="312"/>
        <end position="326"/>
    </location>
</feature>
<protein>
    <submittedName>
        <fullName evidence="2">Uncharacterized protein</fullName>
    </submittedName>
</protein>
<feature type="region of interest" description="Disordered" evidence="1">
    <location>
        <begin position="796"/>
        <end position="863"/>
    </location>
</feature>
<evidence type="ECO:0000256" key="1">
    <source>
        <dbReference type="SAM" id="MobiDB-lite"/>
    </source>
</evidence>
<feature type="compositionally biased region" description="Basic and acidic residues" evidence="1">
    <location>
        <begin position="513"/>
        <end position="526"/>
    </location>
</feature>
<feature type="compositionally biased region" description="Low complexity" evidence="1">
    <location>
        <begin position="21"/>
        <end position="37"/>
    </location>
</feature>
<feature type="compositionally biased region" description="Low complexity" evidence="1">
    <location>
        <begin position="601"/>
        <end position="621"/>
    </location>
</feature>
<feature type="compositionally biased region" description="Basic and acidic residues" evidence="1">
    <location>
        <begin position="1"/>
        <end position="17"/>
    </location>
</feature>
<feature type="region of interest" description="Disordered" evidence="1">
    <location>
        <begin position="563"/>
        <end position="775"/>
    </location>
</feature>
<sequence>MNVLKSTKDAEHRHPADRLSAGSPPAGAGRPAAADEPGGSHGAVPGGPESRRGQVPRQEGNTALLLQGAPPQEAPQEGAAPRAGRLAERKRARCGGVGHDAKDPATQAAKLQSEYTYAKLILSELKQEHLNELEKASRTRAQQRKNETQVQTSACQTDPCTSVVGDFRAVPRKNYAFIYNLFTVPTPEQLRKSLDKFQKSGMKVSVKDDAKGSATDDAEHSAKTSVHNDAENASRCDAQSELKENEAEKAPEVDAERTAAELNKETNEPVEHSQHVLPAKENSDAAMRTEPDGVRSSVSATVSKRAAKEKSTISFSSYNTDRSAQSVILEPPRRSSVPAQPQSVIEIAEENGAGLKEPETRPSEGAAQENTARDAPCVMRDEAPQEQPAVADENSVAQEGVAAKNCLDAADESRRDDGLDAVLQPKVSVESSPASDRSSESSLLLKLRQAISNVAASLEPGTNSVRPDDNHDAEAPRRAPPAVNYDSQTLVDMVQRRSTGEEGMTSRRFLPPNHDDVRALRDPGRKEFEKRRRVSCSALRPPLQKAVVMNAALCCHTEIPGGATPTATRRGATRTPVTAAGTPRPWDMGIARPAAAPEPELSTVTTPPAPSLTAPLNAVSASDRDSLSSDSEADTDCAADGYESSTEFHGSEKNVAKTALQNRTSGFNRGMNQASGRSTFKSDAMTAAAIERTATIGRKKSYRKKRNSPRHANSARSSSSSSSSEDSGCTSRRWRRRSSVAGTRTPSTYSGTSTGTTSRATTATRPVSSARPLSPITVLSGTVTDTDASRVTTAFGRKGGASTRTTVRTTSRATSTAASSPVPKTISRGASRATTPSSFLSTPQGGLSSCEMSPSESEAATPTTPRRFLADLSSEQGLVHCKRSIFENLSSAGYTRVDDRAPGKANRRSEAQQSSGLRGSGLKGFATQDKTGRARMPPLAQCDQSRDPKKKSTFIVQRAELYAPFPPKIMRSLLPSFIDVDPSVRPDMVPQAMPFDPGRHGDEKSNAAMYKGHCLHKASTSPPKQSMPPHWEDKQSCLLPAFYSFSDDSRPCATKRIARPRASISAKLFEESPPFMRRPGLYSLHAEQRVIRGKR</sequence>
<proteinExistence type="predicted"/>
<accession>A0AAQ4EM33</accession>
<organism evidence="2 3">
    <name type="scientific">Amblyomma americanum</name>
    <name type="common">Lone star tick</name>
    <dbReference type="NCBI Taxonomy" id="6943"/>
    <lineage>
        <taxon>Eukaryota</taxon>
        <taxon>Metazoa</taxon>
        <taxon>Ecdysozoa</taxon>
        <taxon>Arthropoda</taxon>
        <taxon>Chelicerata</taxon>
        <taxon>Arachnida</taxon>
        <taxon>Acari</taxon>
        <taxon>Parasitiformes</taxon>
        <taxon>Ixodida</taxon>
        <taxon>Ixodoidea</taxon>
        <taxon>Ixodidae</taxon>
        <taxon>Amblyomminae</taxon>
        <taxon>Amblyomma</taxon>
    </lineage>
</organism>
<gene>
    <name evidence="2" type="ORF">V5799_031173</name>
</gene>
<feature type="region of interest" description="Disordered" evidence="1">
    <location>
        <begin position="135"/>
        <end position="157"/>
    </location>
</feature>
<feature type="region of interest" description="Disordered" evidence="1">
    <location>
        <begin position="499"/>
        <end position="526"/>
    </location>
</feature>
<feature type="region of interest" description="Disordered" evidence="1">
    <location>
        <begin position="1"/>
        <end position="106"/>
    </location>
</feature>
<feature type="compositionally biased region" description="Basic and acidic residues" evidence="1">
    <location>
        <begin position="466"/>
        <end position="477"/>
    </location>
</feature>
<name>A0AAQ4EM33_AMBAM</name>
<evidence type="ECO:0000313" key="3">
    <source>
        <dbReference type="Proteomes" id="UP001321473"/>
    </source>
</evidence>
<feature type="compositionally biased region" description="Polar residues" evidence="1">
    <location>
        <begin position="832"/>
        <end position="863"/>
    </location>
</feature>
<reference evidence="2 3" key="1">
    <citation type="journal article" date="2023" name="Arcadia Sci">
        <title>De novo assembly of a long-read Amblyomma americanum tick genome.</title>
        <authorList>
            <person name="Chou S."/>
            <person name="Poskanzer K.E."/>
            <person name="Rollins M."/>
            <person name="Thuy-Boun P.S."/>
        </authorList>
    </citation>
    <scope>NUCLEOTIDE SEQUENCE [LARGE SCALE GENOMIC DNA]</scope>
    <source>
        <strain evidence="2">F_SG_1</strain>
        <tissue evidence="2">Salivary glands</tissue>
    </source>
</reference>
<feature type="region of interest" description="Disordered" evidence="1">
    <location>
        <begin position="458"/>
        <end position="481"/>
    </location>
</feature>
<feature type="region of interest" description="Disordered" evidence="1">
    <location>
        <begin position="199"/>
        <end position="441"/>
    </location>
</feature>
<keyword evidence="3" id="KW-1185">Reference proteome</keyword>
<feature type="compositionally biased region" description="Low complexity" evidence="1">
    <location>
        <begin position="428"/>
        <end position="441"/>
    </location>
</feature>
<dbReference type="Proteomes" id="UP001321473">
    <property type="component" value="Unassembled WGS sequence"/>
</dbReference>
<feature type="compositionally biased region" description="Polar residues" evidence="1">
    <location>
        <begin position="659"/>
        <end position="681"/>
    </location>
</feature>
<comment type="caution">
    <text evidence="2">The sequence shown here is derived from an EMBL/GenBank/DDBJ whole genome shotgun (WGS) entry which is preliminary data.</text>
</comment>
<feature type="region of interest" description="Disordered" evidence="1">
    <location>
        <begin position="896"/>
        <end position="950"/>
    </location>
</feature>
<feature type="compositionally biased region" description="Low complexity" evidence="1">
    <location>
        <begin position="801"/>
        <end position="820"/>
    </location>
</feature>
<feature type="compositionally biased region" description="Low complexity" evidence="1">
    <location>
        <begin position="742"/>
        <end position="770"/>
    </location>
</feature>
<feature type="compositionally biased region" description="Polar residues" evidence="1">
    <location>
        <begin position="148"/>
        <end position="157"/>
    </location>
</feature>
<feature type="compositionally biased region" description="Low complexity" evidence="1">
    <location>
        <begin position="563"/>
        <end position="585"/>
    </location>
</feature>
<feature type="compositionally biased region" description="Low complexity" evidence="1">
    <location>
        <begin position="63"/>
        <end position="84"/>
    </location>
</feature>
<evidence type="ECO:0000313" key="2">
    <source>
        <dbReference type="EMBL" id="KAK8775483.1"/>
    </source>
</evidence>
<feature type="compositionally biased region" description="Basic residues" evidence="1">
    <location>
        <begin position="697"/>
        <end position="709"/>
    </location>
</feature>
<feature type="compositionally biased region" description="Basic and acidic residues" evidence="1">
    <location>
        <begin position="281"/>
        <end position="293"/>
    </location>
</feature>
<feature type="compositionally biased region" description="Basic and acidic residues" evidence="1">
    <location>
        <begin position="896"/>
        <end position="910"/>
    </location>
</feature>
<feature type="compositionally biased region" description="Low complexity" evidence="1">
    <location>
        <begin position="710"/>
        <end position="731"/>
    </location>
</feature>
<dbReference type="AlphaFoldDB" id="A0AAQ4EM33"/>